<dbReference type="PROSITE" id="PS00893">
    <property type="entry name" value="NUDIX_BOX"/>
    <property type="match status" value="1"/>
</dbReference>
<dbReference type="EC" id="3.6.1.55" evidence="12"/>
<dbReference type="InterPro" id="IPR020084">
    <property type="entry name" value="NUDIX_hydrolase_CS"/>
</dbReference>
<dbReference type="PROSITE" id="PS51462">
    <property type="entry name" value="NUDIX"/>
    <property type="match status" value="1"/>
</dbReference>
<name>A0A9P1JL89_9VIBR</name>
<comment type="catalytic activity">
    <reaction evidence="11">
        <text>8-oxo-GTP + H2O = 8-oxo-GMP + diphosphate + H(+)</text>
        <dbReference type="Rhea" id="RHEA:67616"/>
        <dbReference type="ChEBI" id="CHEBI:15377"/>
        <dbReference type="ChEBI" id="CHEBI:15378"/>
        <dbReference type="ChEBI" id="CHEBI:33019"/>
        <dbReference type="ChEBI" id="CHEBI:143553"/>
        <dbReference type="ChEBI" id="CHEBI:145694"/>
    </reaction>
</comment>
<feature type="domain" description="Nudix hydrolase" evidence="17">
    <location>
        <begin position="2"/>
        <end position="126"/>
    </location>
</feature>
<evidence type="ECO:0000256" key="16">
    <source>
        <dbReference type="ARBA" id="ARBA00042798"/>
    </source>
</evidence>
<evidence type="ECO:0000256" key="15">
    <source>
        <dbReference type="ARBA" id="ARBA00041979"/>
    </source>
</evidence>
<dbReference type="InterPro" id="IPR000086">
    <property type="entry name" value="NUDIX_hydrolase_dom"/>
</dbReference>
<evidence type="ECO:0000256" key="12">
    <source>
        <dbReference type="ARBA" id="ARBA00038905"/>
    </source>
</evidence>
<evidence type="ECO:0000256" key="6">
    <source>
        <dbReference type="ARBA" id="ARBA00022763"/>
    </source>
</evidence>
<geneLocation type="plasmid" evidence="18">
    <name>VIBNI_pA</name>
</geneLocation>
<dbReference type="GO" id="GO:0035539">
    <property type="term" value="F:8-oxo-7,8-dihydrodeoxyguanosine triphosphate pyrophosphatase activity"/>
    <property type="evidence" value="ECO:0007669"/>
    <property type="project" value="UniProtKB-EC"/>
</dbReference>
<dbReference type="AlphaFoldDB" id="A0A9P1JL89"/>
<organism evidence="18">
    <name type="scientific">Vibrio nigripulchritudo</name>
    <dbReference type="NCBI Taxonomy" id="28173"/>
    <lineage>
        <taxon>Bacteria</taxon>
        <taxon>Pseudomonadati</taxon>
        <taxon>Pseudomonadota</taxon>
        <taxon>Gammaproteobacteria</taxon>
        <taxon>Vibrionales</taxon>
        <taxon>Vibrionaceae</taxon>
        <taxon>Vibrio</taxon>
    </lineage>
</organism>
<evidence type="ECO:0000256" key="1">
    <source>
        <dbReference type="ARBA" id="ARBA00001946"/>
    </source>
</evidence>
<keyword evidence="3" id="KW-0515">Mutator protein</keyword>
<dbReference type="GO" id="GO:0006260">
    <property type="term" value="P:DNA replication"/>
    <property type="evidence" value="ECO:0007669"/>
    <property type="project" value="UniProtKB-KW"/>
</dbReference>
<evidence type="ECO:0000256" key="3">
    <source>
        <dbReference type="ARBA" id="ARBA00022457"/>
    </source>
</evidence>
<dbReference type="PANTHER" id="PTHR47707">
    <property type="entry name" value="8-OXO-DGTP DIPHOSPHATASE"/>
    <property type="match status" value="1"/>
</dbReference>
<dbReference type="GO" id="GO:0046872">
    <property type="term" value="F:metal ion binding"/>
    <property type="evidence" value="ECO:0007669"/>
    <property type="project" value="UniProtKB-KW"/>
</dbReference>
<dbReference type="GO" id="GO:0044716">
    <property type="term" value="F:8-oxo-GDP phosphatase activity"/>
    <property type="evidence" value="ECO:0007669"/>
    <property type="project" value="TreeGrafter"/>
</dbReference>
<gene>
    <name evidence="18" type="ORF">VIBNI_0084</name>
</gene>
<dbReference type="InterPro" id="IPR015797">
    <property type="entry name" value="NUDIX_hydrolase-like_dom_sf"/>
</dbReference>
<dbReference type="GO" id="GO:0044715">
    <property type="term" value="F:8-oxo-dGDP phosphatase activity"/>
    <property type="evidence" value="ECO:0007669"/>
    <property type="project" value="TreeGrafter"/>
</dbReference>
<evidence type="ECO:0000313" key="18">
    <source>
        <dbReference type="EMBL" id="CBJ93120.1"/>
    </source>
</evidence>
<accession>A0A9P1JL89</accession>
<evidence type="ECO:0000256" key="5">
    <source>
        <dbReference type="ARBA" id="ARBA00022723"/>
    </source>
</evidence>
<keyword evidence="18" id="KW-0614">Plasmid</keyword>
<keyword evidence="5" id="KW-0479">Metal-binding</keyword>
<evidence type="ECO:0000256" key="9">
    <source>
        <dbReference type="ARBA" id="ARBA00023204"/>
    </source>
</evidence>
<evidence type="ECO:0000256" key="13">
    <source>
        <dbReference type="ARBA" id="ARBA00040794"/>
    </source>
</evidence>
<comment type="cofactor">
    <cofactor evidence="1">
        <name>Mg(2+)</name>
        <dbReference type="ChEBI" id="CHEBI:18420"/>
    </cofactor>
</comment>
<reference evidence="18" key="1">
    <citation type="submission" date="2010-02" db="EMBL/GenBank/DDBJ databases">
        <authorList>
            <person name="Genoscope - CEA"/>
        </authorList>
    </citation>
    <scope>NUCLEOTIDE SEQUENCE</scope>
    <source>
        <plasmid evidence="18">VIBNI_pA</plasmid>
    </source>
</reference>
<dbReference type="RefSeq" id="WP_013610259.1">
    <property type="nucleotide sequence ID" value="NC_015156.1"/>
</dbReference>
<evidence type="ECO:0000256" key="7">
    <source>
        <dbReference type="ARBA" id="ARBA00022801"/>
    </source>
</evidence>
<dbReference type="GO" id="GO:0008413">
    <property type="term" value="F:8-oxo-7,8-dihydroguanosine triphosphate pyrophosphatase activity"/>
    <property type="evidence" value="ECO:0007669"/>
    <property type="project" value="TreeGrafter"/>
</dbReference>
<keyword evidence="9" id="KW-0234">DNA repair</keyword>
<evidence type="ECO:0000256" key="2">
    <source>
        <dbReference type="ARBA" id="ARBA00005582"/>
    </source>
</evidence>
<dbReference type="Gene3D" id="3.90.79.10">
    <property type="entry name" value="Nucleoside Triphosphate Pyrophosphohydrolase"/>
    <property type="match status" value="1"/>
</dbReference>
<keyword evidence="8" id="KW-0460">Magnesium</keyword>
<dbReference type="Pfam" id="PF00293">
    <property type="entry name" value="NUDIX"/>
    <property type="match status" value="1"/>
</dbReference>
<evidence type="ECO:0000256" key="10">
    <source>
        <dbReference type="ARBA" id="ARBA00035861"/>
    </source>
</evidence>
<sequence length="135" mass="15366">MKTHECVSFLIVEGDKVLLEKRSDSKKTDPGLITIPGGHIEFGESRIQALFRELKEEVNIVPNGYHYLCSLYHPTNELQLIHYYIVSSWQGDMISLEADEIDWHSVACAPVGIKADRVALSEYDRIGHQLRQLSN</sequence>
<evidence type="ECO:0000256" key="4">
    <source>
        <dbReference type="ARBA" id="ARBA00022705"/>
    </source>
</evidence>
<keyword evidence="4" id="KW-0235">DNA replication</keyword>
<protein>
    <recommendedName>
        <fullName evidence="13">8-oxo-dGTP diphosphatase</fullName>
        <ecNumber evidence="12">3.6.1.55</ecNumber>
    </recommendedName>
    <alternativeName>
        <fullName evidence="16">7,8-dihydro-8-oxoguanine-triphosphatase</fullName>
    </alternativeName>
    <alternativeName>
        <fullName evidence="15">Mutator protein MutT</fullName>
    </alternativeName>
    <alternativeName>
        <fullName evidence="14">dGTP pyrophosphohydrolase</fullName>
    </alternativeName>
</protein>
<dbReference type="GO" id="GO:0006281">
    <property type="term" value="P:DNA repair"/>
    <property type="evidence" value="ECO:0007669"/>
    <property type="project" value="UniProtKB-KW"/>
</dbReference>
<dbReference type="SUPFAM" id="SSF55811">
    <property type="entry name" value="Nudix"/>
    <property type="match status" value="1"/>
</dbReference>
<dbReference type="EMBL" id="FP893246">
    <property type="protein sequence ID" value="CBJ93120.1"/>
    <property type="molecule type" value="Genomic_DNA"/>
</dbReference>
<proteinExistence type="inferred from homology"/>
<comment type="similarity">
    <text evidence="2">Belongs to the Nudix hydrolase family.</text>
</comment>
<keyword evidence="7" id="KW-0378">Hydrolase</keyword>
<dbReference type="CDD" id="cd02883">
    <property type="entry name" value="NUDIX_Hydrolase"/>
    <property type="match status" value="1"/>
</dbReference>
<evidence type="ECO:0000256" key="8">
    <source>
        <dbReference type="ARBA" id="ARBA00022842"/>
    </source>
</evidence>
<comment type="catalytic activity">
    <reaction evidence="10">
        <text>8-oxo-dGTP + H2O = 8-oxo-dGMP + diphosphate + H(+)</text>
        <dbReference type="Rhea" id="RHEA:31575"/>
        <dbReference type="ChEBI" id="CHEBI:15377"/>
        <dbReference type="ChEBI" id="CHEBI:15378"/>
        <dbReference type="ChEBI" id="CHEBI:33019"/>
        <dbReference type="ChEBI" id="CHEBI:63224"/>
        <dbReference type="ChEBI" id="CHEBI:77896"/>
        <dbReference type="EC" id="3.6.1.55"/>
    </reaction>
</comment>
<dbReference type="PANTHER" id="PTHR47707:SF1">
    <property type="entry name" value="NUDIX HYDROLASE FAMILY PROTEIN"/>
    <property type="match status" value="1"/>
</dbReference>
<evidence type="ECO:0000259" key="17">
    <source>
        <dbReference type="PROSITE" id="PS51462"/>
    </source>
</evidence>
<evidence type="ECO:0000256" key="11">
    <source>
        <dbReference type="ARBA" id="ARBA00036904"/>
    </source>
</evidence>
<keyword evidence="6" id="KW-0227">DNA damage</keyword>
<evidence type="ECO:0000256" key="14">
    <source>
        <dbReference type="ARBA" id="ARBA00041592"/>
    </source>
</evidence>
<dbReference type="InterPro" id="IPR047127">
    <property type="entry name" value="MutT-like"/>
</dbReference>